<proteinExistence type="predicted"/>
<evidence type="ECO:0000313" key="3">
    <source>
        <dbReference type="Proteomes" id="UP000298213"/>
    </source>
</evidence>
<organism evidence="2 3">
    <name type="scientific">Sphingomonas parva</name>
    <dbReference type="NCBI Taxonomy" id="2555898"/>
    <lineage>
        <taxon>Bacteria</taxon>
        <taxon>Pseudomonadati</taxon>
        <taxon>Pseudomonadota</taxon>
        <taxon>Alphaproteobacteria</taxon>
        <taxon>Sphingomonadales</taxon>
        <taxon>Sphingomonadaceae</taxon>
        <taxon>Sphingomonas</taxon>
    </lineage>
</organism>
<dbReference type="OrthoDB" id="3291462at2"/>
<comment type="caution">
    <text evidence="2">The sequence shown here is derived from an EMBL/GenBank/DDBJ whole genome shotgun (WGS) entry which is preliminary data.</text>
</comment>
<dbReference type="PANTHER" id="PTHR22617">
    <property type="entry name" value="CHEMOTAXIS SENSOR HISTIDINE KINASE-RELATED"/>
    <property type="match status" value="1"/>
</dbReference>
<gene>
    <name evidence="2" type="ORF">E2493_03730</name>
</gene>
<protein>
    <submittedName>
        <fullName evidence="2">Chemotaxis protein CheW</fullName>
    </submittedName>
</protein>
<dbReference type="InterPro" id="IPR036061">
    <property type="entry name" value="CheW-like_dom_sf"/>
</dbReference>
<sequence length="169" mass="18174">MTTANVETIAAADRKIVTFTLGKQVFGIDMKSLIEIREWEEPTPLPSVPAYIRGVTNLRGTVVPVVGLSERLGWEPSVLHSRSCILVVNIDGKRAGFLVDHVADIIPISDSDIQPAPDVEIGEQGIISGLVQVPNKIQGGEDAVNDSGTMVLLLDLEALNVTRHLEMAA</sequence>
<reference evidence="2 3" key="1">
    <citation type="submission" date="2019-03" db="EMBL/GenBank/DDBJ databases">
        <title>Genome sequence of Sphingomonas sp. 17J27-24.</title>
        <authorList>
            <person name="Kim M."/>
            <person name="Maeng S."/>
            <person name="Sathiyaraj S."/>
        </authorList>
    </citation>
    <scope>NUCLEOTIDE SEQUENCE [LARGE SCALE GENOMIC DNA]</scope>
    <source>
        <strain evidence="2 3">17J27-24</strain>
    </source>
</reference>
<feature type="domain" description="CheW-like" evidence="1">
    <location>
        <begin position="13"/>
        <end position="165"/>
    </location>
</feature>
<keyword evidence="3" id="KW-1185">Reference proteome</keyword>
<evidence type="ECO:0000313" key="2">
    <source>
        <dbReference type="EMBL" id="TFI59593.1"/>
    </source>
</evidence>
<name>A0A4Y8ZU86_9SPHN</name>
<dbReference type="Gene3D" id="2.40.50.180">
    <property type="entry name" value="CheA-289, Domain 4"/>
    <property type="match status" value="1"/>
</dbReference>
<accession>A0A4Y8ZU86</accession>
<dbReference type="RefSeq" id="WP_135083866.1">
    <property type="nucleotide sequence ID" value="NZ_SPDV01000005.1"/>
</dbReference>
<dbReference type="GO" id="GO:0005829">
    <property type="term" value="C:cytosol"/>
    <property type="evidence" value="ECO:0007669"/>
    <property type="project" value="TreeGrafter"/>
</dbReference>
<dbReference type="AlphaFoldDB" id="A0A4Y8ZU86"/>
<dbReference type="Proteomes" id="UP000298213">
    <property type="component" value="Unassembled WGS sequence"/>
</dbReference>
<dbReference type="SMART" id="SM00260">
    <property type="entry name" value="CheW"/>
    <property type="match status" value="1"/>
</dbReference>
<evidence type="ECO:0000259" key="1">
    <source>
        <dbReference type="PROSITE" id="PS50851"/>
    </source>
</evidence>
<dbReference type="GO" id="GO:0006935">
    <property type="term" value="P:chemotaxis"/>
    <property type="evidence" value="ECO:0007669"/>
    <property type="project" value="InterPro"/>
</dbReference>
<dbReference type="GO" id="GO:0007165">
    <property type="term" value="P:signal transduction"/>
    <property type="evidence" value="ECO:0007669"/>
    <property type="project" value="InterPro"/>
</dbReference>
<dbReference type="InterPro" id="IPR039315">
    <property type="entry name" value="CheW"/>
</dbReference>
<dbReference type="PROSITE" id="PS50851">
    <property type="entry name" value="CHEW"/>
    <property type="match status" value="1"/>
</dbReference>
<dbReference type="SUPFAM" id="SSF50341">
    <property type="entry name" value="CheW-like"/>
    <property type="match status" value="1"/>
</dbReference>
<dbReference type="Pfam" id="PF01584">
    <property type="entry name" value="CheW"/>
    <property type="match status" value="1"/>
</dbReference>
<dbReference type="InterPro" id="IPR002545">
    <property type="entry name" value="CheW-lke_dom"/>
</dbReference>
<dbReference type="PANTHER" id="PTHR22617:SF23">
    <property type="entry name" value="CHEMOTAXIS PROTEIN CHEW"/>
    <property type="match status" value="1"/>
</dbReference>
<dbReference type="Gene3D" id="2.30.30.40">
    <property type="entry name" value="SH3 Domains"/>
    <property type="match status" value="1"/>
</dbReference>
<dbReference type="EMBL" id="SPDV01000005">
    <property type="protein sequence ID" value="TFI59593.1"/>
    <property type="molecule type" value="Genomic_DNA"/>
</dbReference>